<dbReference type="SMART" id="SM01269">
    <property type="entry name" value="Lipid_DES"/>
    <property type="match status" value="1"/>
</dbReference>
<dbReference type="Pfam" id="PF00487">
    <property type="entry name" value="FA_desaturase"/>
    <property type="match status" value="1"/>
</dbReference>
<keyword evidence="6" id="KW-0560">Oxidoreductase</keyword>
<dbReference type="EC" id="1.14.19.17" evidence="3"/>
<dbReference type="WBParaSite" id="Pan_g15442.t1">
    <property type="protein sequence ID" value="Pan_g15442.t1"/>
    <property type="gene ID" value="Pan_g15442"/>
</dbReference>
<comment type="subcellular location">
    <subcellularLocation>
        <location evidence="1">Membrane</location>
        <topology evidence="1">Multi-pass membrane protein</topology>
    </subcellularLocation>
</comment>
<evidence type="ECO:0000313" key="12">
    <source>
        <dbReference type="WBParaSite" id="Pan_g15442.t1"/>
    </source>
</evidence>
<dbReference type="InterPro" id="IPR005804">
    <property type="entry name" value="FA_desaturase_dom"/>
</dbReference>
<dbReference type="PANTHER" id="PTHR12879:SF20">
    <property type="entry name" value="SPHINGOLIPID DELTA(4)-DESATURASE_C4-MONOOXYGENASE-RELATED"/>
    <property type="match status" value="1"/>
</dbReference>
<dbReference type="GO" id="GO:0046513">
    <property type="term" value="P:ceramide biosynthetic process"/>
    <property type="evidence" value="ECO:0007669"/>
    <property type="project" value="TreeGrafter"/>
</dbReference>
<dbReference type="GO" id="GO:0042284">
    <property type="term" value="F:sphingolipid delta-4 desaturase activity"/>
    <property type="evidence" value="ECO:0007669"/>
    <property type="project" value="UniProtKB-EC"/>
</dbReference>
<keyword evidence="11" id="KW-1185">Reference proteome</keyword>
<evidence type="ECO:0000256" key="5">
    <source>
        <dbReference type="ARBA" id="ARBA00022989"/>
    </source>
</evidence>
<evidence type="ECO:0000313" key="11">
    <source>
        <dbReference type="Proteomes" id="UP000492821"/>
    </source>
</evidence>
<evidence type="ECO:0000256" key="7">
    <source>
        <dbReference type="ARBA" id="ARBA00023098"/>
    </source>
</evidence>
<keyword evidence="4 9" id="KW-0812">Transmembrane</keyword>
<dbReference type="AlphaFoldDB" id="A0A7E4V1J0"/>
<feature type="transmembrane region" description="Helical" evidence="9">
    <location>
        <begin position="291"/>
        <end position="315"/>
    </location>
</feature>
<organism evidence="11 12">
    <name type="scientific">Panagrellus redivivus</name>
    <name type="common">Microworm</name>
    <dbReference type="NCBI Taxonomy" id="6233"/>
    <lineage>
        <taxon>Eukaryota</taxon>
        <taxon>Metazoa</taxon>
        <taxon>Ecdysozoa</taxon>
        <taxon>Nematoda</taxon>
        <taxon>Chromadorea</taxon>
        <taxon>Rhabditida</taxon>
        <taxon>Tylenchina</taxon>
        <taxon>Panagrolaimomorpha</taxon>
        <taxon>Panagrolaimoidea</taxon>
        <taxon>Panagrolaimidae</taxon>
        <taxon>Panagrellus</taxon>
    </lineage>
</organism>
<feature type="domain" description="Sphingolipid delta4-desaturase N-terminal" evidence="10">
    <location>
        <begin position="98"/>
        <end position="136"/>
    </location>
</feature>
<dbReference type="InterPro" id="IPR013866">
    <property type="entry name" value="Sphingolipid_d4-desaturase_N"/>
</dbReference>
<feature type="transmembrane region" description="Helical" evidence="9">
    <location>
        <begin position="160"/>
        <end position="181"/>
    </location>
</feature>
<keyword evidence="8 9" id="KW-0472">Membrane</keyword>
<evidence type="ECO:0000256" key="3">
    <source>
        <dbReference type="ARBA" id="ARBA00012021"/>
    </source>
</evidence>
<dbReference type="PANTHER" id="PTHR12879">
    <property type="entry name" value="SPHINGOLIPID DELTA 4 DESATURASE/C-4 HYDROXYLASE PROTEIN DES2"/>
    <property type="match status" value="1"/>
</dbReference>
<dbReference type="Pfam" id="PF08557">
    <property type="entry name" value="Lipid_DES"/>
    <property type="match status" value="1"/>
</dbReference>
<keyword evidence="5 9" id="KW-1133">Transmembrane helix</keyword>
<keyword evidence="7" id="KW-0443">Lipid metabolism</keyword>
<evidence type="ECO:0000256" key="8">
    <source>
        <dbReference type="ARBA" id="ARBA00023136"/>
    </source>
</evidence>
<dbReference type="InterPro" id="IPR011388">
    <property type="entry name" value="DES1/DES2"/>
</dbReference>
<evidence type="ECO:0000259" key="10">
    <source>
        <dbReference type="SMART" id="SM01269"/>
    </source>
</evidence>
<evidence type="ECO:0000256" key="4">
    <source>
        <dbReference type="ARBA" id="ARBA00022692"/>
    </source>
</evidence>
<evidence type="ECO:0000256" key="2">
    <source>
        <dbReference type="ARBA" id="ARBA00006146"/>
    </source>
</evidence>
<evidence type="ECO:0000256" key="6">
    <source>
        <dbReference type="ARBA" id="ARBA00023002"/>
    </source>
</evidence>
<reference evidence="12" key="2">
    <citation type="submission" date="2020-10" db="UniProtKB">
        <authorList>
            <consortium name="WormBaseParasite"/>
        </authorList>
    </citation>
    <scope>IDENTIFICATION</scope>
</reference>
<evidence type="ECO:0000256" key="9">
    <source>
        <dbReference type="SAM" id="Phobius"/>
    </source>
</evidence>
<protein>
    <recommendedName>
        <fullName evidence="3">sphingolipid 4-desaturase</fullName>
        <ecNumber evidence="3">1.14.19.17</ecNumber>
    </recommendedName>
</protein>
<dbReference type="GO" id="GO:0016020">
    <property type="term" value="C:membrane"/>
    <property type="evidence" value="ECO:0007669"/>
    <property type="project" value="UniProtKB-SubCell"/>
</dbReference>
<evidence type="ECO:0000256" key="1">
    <source>
        <dbReference type="ARBA" id="ARBA00004141"/>
    </source>
</evidence>
<proteinExistence type="inferred from homology"/>
<reference evidence="11" key="1">
    <citation type="journal article" date="2013" name="Genetics">
        <title>The draft genome and transcriptome of Panagrellus redivivus are shaped by the harsh demands of a free-living lifestyle.</title>
        <authorList>
            <person name="Srinivasan J."/>
            <person name="Dillman A.R."/>
            <person name="Macchietto M.G."/>
            <person name="Heikkinen L."/>
            <person name="Lakso M."/>
            <person name="Fracchia K.M."/>
            <person name="Antoshechkin I."/>
            <person name="Mortazavi A."/>
            <person name="Wong G."/>
            <person name="Sternberg P.W."/>
        </authorList>
    </citation>
    <scope>NUCLEOTIDE SEQUENCE [LARGE SCALE GENOMIC DNA]</scope>
    <source>
        <strain evidence="11">MT8872</strain>
    </source>
</reference>
<feature type="transmembrane region" description="Helical" evidence="9">
    <location>
        <begin position="253"/>
        <end position="271"/>
    </location>
</feature>
<sequence>MSADCPRPPSASICRLLLRPTDKFFEKSCFCATSAPISVQPIPEHDDDRVRAKLAMSCKKEVVVDIEPLLHQCCNNSHFTEPNNFKSTPHLIAMGQKVSREDFHWVYTEQPHSDRRKAIVAAHPEIKQLFGVDPSLKYVVSCSVILQILVAYLLSESSWVLIFLQIYFFGGVVNHALTLAIHDISHNTAFGNDQPLANRFFGMWANLPLSVPMSVSFKKYHVEHHRYLGEDALDVDIPSEFEVKFFCTPLKKMLWLFLQPLFYALRPMFIYNKAPTDMEIINITIQMSFNFAVYYFWGVKSIVYLFLCTFIALGFHPSAGHFIAEHYVFFEGQETYSYYGPWNYVLYNVGYHMEHHDFPYIPGCNLPQVAKIAPEFYDDLRTHESWLNVIYEFIFNPTLGLTSRIKRPASVPQEVYGNNMLANYVKPLVQRSRQLLETLYILKKKSL</sequence>
<name>A0A7E4V1J0_PANRE</name>
<dbReference type="Proteomes" id="UP000492821">
    <property type="component" value="Unassembled WGS sequence"/>
</dbReference>
<comment type="similarity">
    <text evidence="2">Belongs to the fatty acid desaturase type 1 family. DEGS subfamily.</text>
</comment>
<accession>A0A7E4V1J0</accession>
<dbReference type="CDD" id="cd03508">
    <property type="entry name" value="Delta4-sphingolipid-FADS-like"/>
    <property type="match status" value="1"/>
</dbReference>